<organism evidence="4 5">
    <name type="scientific">BD1-7 clade bacterium</name>
    <dbReference type="NCBI Taxonomy" id="2029982"/>
    <lineage>
        <taxon>Bacteria</taxon>
        <taxon>Pseudomonadati</taxon>
        <taxon>Pseudomonadota</taxon>
        <taxon>Gammaproteobacteria</taxon>
        <taxon>Cellvibrionales</taxon>
        <taxon>Spongiibacteraceae</taxon>
        <taxon>BD1-7 clade</taxon>
    </lineage>
</organism>
<feature type="domain" description="NAD-dependent epimerase/dehydratase" evidence="2">
    <location>
        <begin position="6"/>
        <end position="217"/>
    </location>
</feature>
<proteinExistence type="inferred from homology"/>
<feature type="domain" description="DUF1731" evidence="3">
    <location>
        <begin position="253"/>
        <end position="298"/>
    </location>
</feature>
<dbReference type="EMBL" id="CACSIO010000001">
    <property type="protein sequence ID" value="CAA0084198.1"/>
    <property type="molecule type" value="Genomic_DNA"/>
</dbReference>
<dbReference type="OrthoDB" id="9801773at2"/>
<evidence type="ECO:0000313" key="5">
    <source>
        <dbReference type="Proteomes" id="UP000441399"/>
    </source>
</evidence>
<dbReference type="InterPro" id="IPR010099">
    <property type="entry name" value="SDR39U1"/>
</dbReference>
<accession>A0A5S9N395</accession>
<dbReference type="SUPFAM" id="SSF51735">
    <property type="entry name" value="NAD(P)-binding Rossmann-fold domains"/>
    <property type="match status" value="1"/>
</dbReference>
<dbReference type="Pfam" id="PF08338">
    <property type="entry name" value="DUF1731"/>
    <property type="match status" value="1"/>
</dbReference>
<protein>
    <submittedName>
        <fullName evidence="4">Epimerase family protein</fullName>
    </submittedName>
</protein>
<dbReference type="AlphaFoldDB" id="A0A5S9N395"/>
<dbReference type="Pfam" id="PF01370">
    <property type="entry name" value="Epimerase"/>
    <property type="match status" value="1"/>
</dbReference>
<dbReference type="Proteomes" id="UP000441399">
    <property type="component" value="Unassembled WGS sequence"/>
</dbReference>
<dbReference type="InterPro" id="IPR001509">
    <property type="entry name" value="Epimerase_deHydtase"/>
</dbReference>
<evidence type="ECO:0000259" key="3">
    <source>
        <dbReference type="Pfam" id="PF08338"/>
    </source>
</evidence>
<name>A0A5S9N395_9GAMM</name>
<sequence length="312" mass="35211">MQYKDVLMTGGTGFIGRALCEYMLSHNKNVWVYTRHKNNTERLMHDRCHYVDNLDDIAADQNIDAVINLAGQSLNSGRWTTQLKQTFIQSRVSTTRTIVEWIEQRQQRPAVLISGSAIGWYGHQGSRELDEDASAEKGFSHSLCNVWEKEAINAEPLGVRVVLLRTGIVLEKDGGPLKNMILPFKLGLGGRMGSGKQYWSWIHRKDLIRMMDFLLQVDEIDGPVNGTAPYPVTQQYFASTLGMALIRPTMIPMPSFVANLIIGEFASEVLLQGQRVFPSKATHAGFHFQYATLERCLHGIFHPAADLRYTQE</sequence>
<dbReference type="PANTHER" id="PTHR11092:SF0">
    <property type="entry name" value="EPIMERASE FAMILY PROTEIN SDR39U1"/>
    <property type="match status" value="1"/>
</dbReference>
<evidence type="ECO:0000259" key="2">
    <source>
        <dbReference type="Pfam" id="PF01370"/>
    </source>
</evidence>
<dbReference type="InterPro" id="IPR036291">
    <property type="entry name" value="NAD(P)-bd_dom_sf"/>
</dbReference>
<evidence type="ECO:0000256" key="1">
    <source>
        <dbReference type="ARBA" id="ARBA00009353"/>
    </source>
</evidence>
<dbReference type="InterPro" id="IPR013549">
    <property type="entry name" value="DUF1731"/>
</dbReference>
<keyword evidence="5" id="KW-1185">Reference proteome</keyword>
<gene>
    <name evidence="4" type="ORF">OPDIPICF_00639</name>
</gene>
<dbReference type="NCBIfam" id="TIGR01777">
    <property type="entry name" value="yfcH"/>
    <property type="match status" value="1"/>
</dbReference>
<dbReference type="PANTHER" id="PTHR11092">
    <property type="entry name" value="SUGAR NUCLEOTIDE EPIMERASE RELATED"/>
    <property type="match status" value="1"/>
</dbReference>
<evidence type="ECO:0000313" key="4">
    <source>
        <dbReference type="EMBL" id="CAA0084198.1"/>
    </source>
</evidence>
<reference evidence="4 5" key="1">
    <citation type="submission" date="2019-11" db="EMBL/GenBank/DDBJ databases">
        <authorList>
            <person name="Holert J."/>
        </authorList>
    </citation>
    <scope>NUCLEOTIDE SEQUENCE [LARGE SCALE GENOMIC DNA]</scope>
    <source>
        <strain evidence="4">SB11_3</strain>
    </source>
</reference>
<comment type="similarity">
    <text evidence="1">Belongs to the NAD(P)-dependent epimerase/dehydratase family. SDR39U1 subfamily.</text>
</comment>
<dbReference type="Gene3D" id="3.40.50.720">
    <property type="entry name" value="NAD(P)-binding Rossmann-like Domain"/>
    <property type="match status" value="1"/>
</dbReference>